<dbReference type="GO" id="GO:0031146">
    <property type="term" value="P:SCF-dependent proteasomal ubiquitin-dependent protein catabolic process"/>
    <property type="evidence" value="ECO:0007669"/>
    <property type="project" value="TreeGrafter"/>
</dbReference>
<feature type="region of interest" description="Disordered" evidence="1">
    <location>
        <begin position="337"/>
        <end position="360"/>
    </location>
</feature>
<evidence type="ECO:0000259" key="2">
    <source>
        <dbReference type="Pfam" id="PF25372"/>
    </source>
</evidence>
<reference evidence="3" key="1">
    <citation type="journal article" date="2016" name="Nat. Genet.">
        <title>A high-quality carrot genome assembly provides new insights into carotenoid accumulation and asterid genome evolution.</title>
        <authorList>
            <person name="Iorizzo M."/>
            <person name="Ellison S."/>
            <person name="Senalik D."/>
            <person name="Zeng P."/>
            <person name="Satapoomin P."/>
            <person name="Huang J."/>
            <person name="Bowman M."/>
            <person name="Iovene M."/>
            <person name="Sanseverino W."/>
            <person name="Cavagnaro P."/>
            <person name="Yildiz M."/>
            <person name="Macko-Podgorni A."/>
            <person name="Moranska E."/>
            <person name="Grzebelus E."/>
            <person name="Grzebelus D."/>
            <person name="Ashrafi H."/>
            <person name="Zheng Z."/>
            <person name="Cheng S."/>
            <person name="Spooner D."/>
            <person name="Van Deynze A."/>
            <person name="Simon P."/>
        </authorList>
    </citation>
    <scope>NUCLEOTIDE SEQUENCE</scope>
    <source>
        <tissue evidence="3">Leaf</tissue>
    </source>
</reference>
<dbReference type="KEGG" id="dcr:108212416"/>
<evidence type="ECO:0000313" key="3">
    <source>
        <dbReference type="EMBL" id="WOG81500.1"/>
    </source>
</evidence>
<dbReference type="PANTHER" id="PTHR13318">
    <property type="entry name" value="PARTNER OF PAIRED, ISOFORM B-RELATED"/>
    <property type="match status" value="1"/>
</dbReference>
<organism evidence="3 4">
    <name type="scientific">Daucus carota subsp. sativus</name>
    <name type="common">Carrot</name>
    <dbReference type="NCBI Taxonomy" id="79200"/>
    <lineage>
        <taxon>Eukaryota</taxon>
        <taxon>Viridiplantae</taxon>
        <taxon>Streptophyta</taxon>
        <taxon>Embryophyta</taxon>
        <taxon>Tracheophyta</taxon>
        <taxon>Spermatophyta</taxon>
        <taxon>Magnoliopsida</taxon>
        <taxon>eudicotyledons</taxon>
        <taxon>Gunneridae</taxon>
        <taxon>Pentapetalae</taxon>
        <taxon>asterids</taxon>
        <taxon>campanulids</taxon>
        <taxon>Apiales</taxon>
        <taxon>Apiaceae</taxon>
        <taxon>Apioideae</taxon>
        <taxon>Scandiceae</taxon>
        <taxon>Daucinae</taxon>
        <taxon>Daucus</taxon>
        <taxon>Daucus sect. Daucus</taxon>
    </lineage>
</organism>
<dbReference type="InterPro" id="IPR057207">
    <property type="entry name" value="FBXL15_LRR"/>
</dbReference>
<feature type="compositionally biased region" description="Polar residues" evidence="1">
    <location>
        <begin position="345"/>
        <end position="359"/>
    </location>
</feature>
<dbReference type="SMART" id="SM00367">
    <property type="entry name" value="LRR_CC"/>
    <property type="match status" value="7"/>
</dbReference>
<evidence type="ECO:0000256" key="1">
    <source>
        <dbReference type="SAM" id="MobiDB-lite"/>
    </source>
</evidence>
<dbReference type="SUPFAM" id="SSF52047">
    <property type="entry name" value="RNI-like"/>
    <property type="match status" value="1"/>
</dbReference>
<reference evidence="3" key="2">
    <citation type="submission" date="2022-03" db="EMBL/GenBank/DDBJ databases">
        <title>Draft title - Genomic analysis of global carrot germplasm unveils the trajectory of domestication and the origin of high carotenoid orange carrot.</title>
        <authorList>
            <person name="Iorizzo M."/>
            <person name="Ellison S."/>
            <person name="Senalik D."/>
            <person name="Macko-Podgorni A."/>
            <person name="Grzebelus D."/>
            <person name="Bostan H."/>
            <person name="Rolling W."/>
            <person name="Curaba J."/>
            <person name="Simon P."/>
        </authorList>
    </citation>
    <scope>NUCLEOTIDE SEQUENCE</scope>
    <source>
        <tissue evidence="3">Leaf</tissue>
    </source>
</reference>
<accession>A0AAF0W0T6</accession>
<proteinExistence type="predicted"/>
<feature type="domain" description="F-box/LRR-repeat protein 15-like leucin rich repeat" evidence="2">
    <location>
        <begin position="637"/>
        <end position="763"/>
    </location>
</feature>
<protein>
    <recommendedName>
        <fullName evidence="2">F-box/LRR-repeat protein 15-like leucin rich repeat domain-containing protein</fullName>
    </recommendedName>
</protein>
<gene>
    <name evidence="3" type="ORF">DCAR_0100649</name>
</gene>
<feature type="region of interest" description="Disordered" evidence="1">
    <location>
        <begin position="217"/>
        <end position="236"/>
    </location>
</feature>
<sequence length="800" mass="86911">MDGLDGGKKGADEIGGGFDGGVGKRLDFDGVSAQKRGFSETGGDADCGVCERWGFDGERLDFDGGVSERLKIDGGVGEKLDFVGENSGGFSEKKKGVDGIGGGLDGGVCEGVDFDCSNSGGLNGKNKGVDGIGGCLDGRVCENLDYDGLNLGALSGKRRVVDEIEGGLDGGVCEKSDLAGGVCEELDFETSNAGNLTGRKRGIDECGGEVDQVAGESAAGGSRYTGVDKGKGKEIQPSISSDEELELVQHLEYFMNSDPAPDLQPPEIFQQNEVGVRELDYLNQQQDAVLGFQREQDYREPEVRNEELARIVEDDIQWLEDRKRARRQFALRFARPSGEDWDGESSASNPNVPSTARNMKQSDHPLIRWKPLENDDNIPRRFVPSLLDLSLTVLASNADMILSLKGVPDTLKKRLCNLVCDSRKMNARVLDLFIRDSPEEIRVKDASWITGDQFKKSFGSFNFKNLKVFQFDLCGRCISDEVIAATLARPLSSLPGLGIISLRGACHLSDEALKVLVTLAPGLCSINLGECSLLTHIGINYIADVLGNCLRELMIDYCYRIDAKDLVSALKKFKYLEVLSVAGIPNLCDGILTDIITASGRNIRDLDLTDCERLTDSSLKIIGQTCSDLRALNIVNLQNLTDVGLSYLANGCQSIRSLKLGRNKFSDEAIAKFIEIAGRLLEELSLNHVSQVGPLTALSLAKFSQKLLSLDLSWCRKVTDEELGLIVDSCWSLKLLKLFGCTQITNVFLHGHSNSLVQIIGLDMTSLMERAGTLKPEAIHLRFSPLPVPCGSENLDQQDV</sequence>
<name>A0AAF0W0T6_DAUCS</name>
<dbReference type="AlphaFoldDB" id="A0AAF0W0T6"/>
<dbReference type="Gene3D" id="3.80.10.10">
    <property type="entry name" value="Ribonuclease Inhibitor"/>
    <property type="match status" value="3"/>
</dbReference>
<dbReference type="InterPro" id="IPR032675">
    <property type="entry name" value="LRR_dom_sf"/>
</dbReference>
<dbReference type="GO" id="GO:0019005">
    <property type="term" value="C:SCF ubiquitin ligase complex"/>
    <property type="evidence" value="ECO:0007669"/>
    <property type="project" value="TreeGrafter"/>
</dbReference>
<keyword evidence="4" id="KW-1185">Reference proteome</keyword>
<dbReference type="InterPro" id="IPR006553">
    <property type="entry name" value="Leu-rich_rpt_Cys-con_subtyp"/>
</dbReference>
<dbReference type="EMBL" id="CP093343">
    <property type="protein sequence ID" value="WOG81500.1"/>
    <property type="molecule type" value="Genomic_DNA"/>
</dbReference>
<dbReference type="PANTHER" id="PTHR13318:SF101">
    <property type="entry name" value="F-BOX_LRR PROTEIN"/>
    <property type="match status" value="1"/>
</dbReference>
<dbReference type="Proteomes" id="UP000077755">
    <property type="component" value="Chromosome 1"/>
</dbReference>
<dbReference type="Pfam" id="PF25372">
    <property type="entry name" value="DUF7885"/>
    <property type="match status" value="1"/>
</dbReference>
<evidence type="ECO:0000313" key="4">
    <source>
        <dbReference type="Proteomes" id="UP000077755"/>
    </source>
</evidence>